<dbReference type="InterPro" id="IPR001950">
    <property type="entry name" value="SUI1"/>
</dbReference>
<feature type="domain" description="SUI1" evidence="4">
    <location>
        <begin position="47"/>
        <end position="111"/>
    </location>
</feature>
<dbReference type="SUPFAM" id="SSF55159">
    <property type="entry name" value="eIF1-like"/>
    <property type="match status" value="1"/>
</dbReference>
<dbReference type="GO" id="GO:0001731">
    <property type="term" value="P:formation of translation preinitiation complex"/>
    <property type="evidence" value="ECO:0007669"/>
    <property type="project" value="TreeGrafter"/>
</dbReference>
<keyword evidence="3" id="KW-0648">Protein biosynthesis</keyword>
<dbReference type="InterPro" id="IPR036877">
    <property type="entry name" value="SUI1_dom_sf"/>
</dbReference>
<dbReference type="PROSITE" id="PS50296">
    <property type="entry name" value="SUI1"/>
    <property type="match status" value="1"/>
</dbReference>
<dbReference type="PATRIC" id="fig|1698449.3.peg.266"/>
<evidence type="ECO:0000256" key="2">
    <source>
        <dbReference type="ARBA" id="ARBA00022845"/>
    </source>
</evidence>
<dbReference type="PIRSF" id="PIRSF037511">
    <property type="entry name" value="Transl_init_SUI1_pro"/>
    <property type="match status" value="1"/>
</dbReference>
<dbReference type="InterPro" id="IPR005872">
    <property type="entry name" value="SUI1_arc_bac"/>
</dbReference>
<evidence type="ECO:0000313" key="6">
    <source>
        <dbReference type="Proteomes" id="UP000063953"/>
    </source>
</evidence>
<dbReference type="CDD" id="cd11567">
    <property type="entry name" value="YciH_like"/>
    <property type="match status" value="1"/>
</dbReference>
<accession>A0A0K1XBF9</accession>
<dbReference type="Proteomes" id="UP000063953">
    <property type="component" value="Chromosome"/>
</dbReference>
<keyword evidence="2" id="KW-0810">Translation regulation</keyword>
<organism evidence="5 6">
    <name type="scientific">Thiopseudomonas alkaliphila</name>
    <dbReference type="NCBI Taxonomy" id="1697053"/>
    <lineage>
        <taxon>Bacteria</taxon>
        <taxon>Pseudomonadati</taxon>
        <taxon>Pseudomonadota</taxon>
        <taxon>Gammaproteobacteria</taxon>
        <taxon>Pseudomonadales</taxon>
        <taxon>Pseudomonadaceae</taxon>
        <taxon>Thiopseudomonas</taxon>
    </lineage>
</organism>
<protein>
    <submittedName>
        <fullName evidence="5">Translation initiation factor Sui1</fullName>
    </submittedName>
</protein>
<dbReference type="PANTHER" id="PTHR12789:SF0">
    <property type="entry name" value="DENSITY-REGULATED PROTEIN"/>
    <property type="match status" value="1"/>
</dbReference>
<name>A0A0K1XBF9_9GAMM</name>
<evidence type="ECO:0000256" key="3">
    <source>
        <dbReference type="ARBA" id="ARBA00022917"/>
    </source>
</evidence>
<dbReference type="RefSeq" id="WP_053099630.1">
    <property type="nucleotide sequence ID" value="NZ_CP012365.1"/>
</dbReference>
<proteinExistence type="inferred from homology"/>
<dbReference type="GO" id="GO:0003729">
    <property type="term" value="F:mRNA binding"/>
    <property type="evidence" value="ECO:0007669"/>
    <property type="project" value="TreeGrafter"/>
</dbReference>
<dbReference type="Pfam" id="PF01253">
    <property type="entry name" value="SUI1"/>
    <property type="match status" value="1"/>
</dbReference>
<dbReference type="GO" id="GO:0006417">
    <property type="term" value="P:regulation of translation"/>
    <property type="evidence" value="ECO:0007669"/>
    <property type="project" value="UniProtKB-KW"/>
</dbReference>
<gene>
    <name evidence="5" type="ORF">AKN88_01325</name>
</gene>
<evidence type="ECO:0000259" key="4">
    <source>
        <dbReference type="PROSITE" id="PS50296"/>
    </source>
</evidence>
<dbReference type="GO" id="GO:0002188">
    <property type="term" value="P:translation reinitiation"/>
    <property type="evidence" value="ECO:0007669"/>
    <property type="project" value="TreeGrafter"/>
</dbReference>
<dbReference type="PANTHER" id="PTHR12789">
    <property type="entry name" value="DENSITY-REGULATED PROTEIN HOMOLOG"/>
    <property type="match status" value="1"/>
</dbReference>
<keyword evidence="6" id="KW-1185">Reference proteome</keyword>
<dbReference type="InterPro" id="IPR050318">
    <property type="entry name" value="DENR/SUI1_TIF"/>
</dbReference>
<evidence type="ECO:0000313" key="5">
    <source>
        <dbReference type="EMBL" id="AKX58720.1"/>
    </source>
</evidence>
<evidence type="ECO:0000256" key="1">
    <source>
        <dbReference type="ARBA" id="ARBA00005422"/>
    </source>
</evidence>
<dbReference type="NCBIfam" id="NF005297">
    <property type="entry name" value="PRK06824.1"/>
    <property type="match status" value="1"/>
</dbReference>
<dbReference type="Gene3D" id="3.30.780.10">
    <property type="entry name" value="SUI1-like domain"/>
    <property type="match status" value="1"/>
</dbReference>
<reference evidence="5 6" key="1">
    <citation type="journal article" date="2015" name="Genome Announc.">
        <title>Genome Sequences of Oblitimonas alkaliphila gen. nov. sp. nov. (Proposed), a Novel Bacterium of the Pseudomonadaceae Family.</title>
        <authorList>
            <person name="Lauer A.C."/>
            <person name="Nicholson A.C."/>
            <person name="Humrighouse B.W."/>
            <person name="Emery B."/>
            <person name="Drobish A."/>
            <person name="Juieng P."/>
            <person name="Loparev V."/>
            <person name="McQuiston J.R."/>
        </authorList>
    </citation>
    <scope>NUCLEOTIDE SEQUENCE [LARGE SCALE GENOMIC DNA]</scope>
    <source>
        <strain evidence="5 6">E5571</strain>
    </source>
</reference>
<dbReference type="STRING" id="1697053.AKN87_03445"/>
<comment type="similarity">
    <text evidence="1">Belongs to the SUI1 family.</text>
</comment>
<sequence length="119" mass="12612">MKSSASSRFVFSTDPQALCPTCQQAPAACHCKSAPTFSGDGTAQVRRETKGRGGKTVTTISGLHLDKVALKKLCAELKKRCGVGGAVKDEQVIEMQGDQVELLLNELNKRGFTAKKTGG</sequence>
<dbReference type="AlphaFoldDB" id="A0A0K1XBF9"/>
<keyword evidence="5" id="KW-0396">Initiation factor</keyword>
<dbReference type="EMBL" id="CP012365">
    <property type="protein sequence ID" value="AKX58720.1"/>
    <property type="molecule type" value="Genomic_DNA"/>
</dbReference>
<dbReference type="GO" id="GO:0003743">
    <property type="term" value="F:translation initiation factor activity"/>
    <property type="evidence" value="ECO:0007669"/>
    <property type="project" value="UniProtKB-KW"/>
</dbReference>